<feature type="compositionally biased region" description="Basic and acidic residues" evidence="1">
    <location>
        <begin position="200"/>
        <end position="218"/>
    </location>
</feature>
<feature type="compositionally biased region" description="Basic residues" evidence="1">
    <location>
        <begin position="268"/>
        <end position="278"/>
    </location>
</feature>
<protein>
    <submittedName>
        <fullName evidence="2">GH33 / GH93</fullName>
        <ecNumber evidence="2">3.2.1.40</ecNumber>
    </submittedName>
</protein>
<accession>A0A6J4PLJ1</accession>
<feature type="compositionally biased region" description="Basic and acidic residues" evidence="1">
    <location>
        <begin position="279"/>
        <end position="289"/>
    </location>
</feature>
<dbReference type="EMBL" id="CADCUQ010000584">
    <property type="protein sequence ID" value="CAA9416077.1"/>
    <property type="molecule type" value="Genomic_DNA"/>
</dbReference>
<keyword evidence="2" id="KW-0326">Glycosidase</keyword>
<feature type="non-terminal residue" evidence="2">
    <location>
        <position position="354"/>
    </location>
</feature>
<dbReference type="EC" id="3.2.1.40" evidence="2"/>
<keyword evidence="2" id="KW-0378">Hydrolase</keyword>
<feature type="compositionally biased region" description="Basic residues" evidence="1">
    <location>
        <begin position="52"/>
        <end position="91"/>
    </location>
</feature>
<feature type="compositionally biased region" description="Basic and acidic residues" evidence="1">
    <location>
        <begin position="134"/>
        <end position="144"/>
    </location>
</feature>
<organism evidence="2">
    <name type="scientific">uncultured Phycisphaerae bacterium</name>
    <dbReference type="NCBI Taxonomy" id="904963"/>
    <lineage>
        <taxon>Bacteria</taxon>
        <taxon>Pseudomonadati</taxon>
        <taxon>Planctomycetota</taxon>
        <taxon>Phycisphaerae</taxon>
        <taxon>environmental samples</taxon>
    </lineage>
</organism>
<reference evidence="2" key="1">
    <citation type="submission" date="2020-02" db="EMBL/GenBank/DDBJ databases">
        <authorList>
            <person name="Meier V. D."/>
        </authorList>
    </citation>
    <scope>NUCLEOTIDE SEQUENCE</scope>
    <source>
        <strain evidence="2">AVDCRST_MAG64</strain>
    </source>
</reference>
<evidence type="ECO:0000256" key="1">
    <source>
        <dbReference type="SAM" id="MobiDB-lite"/>
    </source>
</evidence>
<dbReference type="AlphaFoldDB" id="A0A6J4PLJ1"/>
<feature type="region of interest" description="Disordered" evidence="1">
    <location>
        <begin position="1"/>
        <end position="39"/>
    </location>
</feature>
<feature type="non-terminal residue" evidence="2">
    <location>
        <position position="1"/>
    </location>
</feature>
<feature type="compositionally biased region" description="Basic and acidic residues" evidence="1">
    <location>
        <begin position="332"/>
        <end position="345"/>
    </location>
</feature>
<feature type="compositionally biased region" description="Low complexity" evidence="1">
    <location>
        <begin position="232"/>
        <end position="243"/>
    </location>
</feature>
<feature type="compositionally biased region" description="Pro residues" evidence="1">
    <location>
        <begin position="1"/>
        <end position="10"/>
    </location>
</feature>
<evidence type="ECO:0000313" key="2">
    <source>
        <dbReference type="EMBL" id="CAA9416077.1"/>
    </source>
</evidence>
<gene>
    <name evidence="2" type="ORF">AVDCRST_MAG64-2592</name>
</gene>
<sequence>ARTTPPPGPCRPGGAAPDRRRGGRRRGREGQRVPCAPRRPVRLRRGAVRVVPRVHHRPGGGRHPALRVLRRQGRGRPERRHLARPARRRSLVRAGRGGDGRGRRRQAPPVLEPGALPAHGPRRRAADALLQGRPEPRHLVGHAHDLRRRRQDVVEARPAAGRHPGAGEEQAAPTGGRHDPVRLQHGARRVARPLRTYRGPRQDLDADRAAERQERLADPADDPPPRRRRRAAGAVPQPAGQGVRVPLARRRQDLGPAVSHGTAELEHRRRRRHARRRAARADLQPHAEGPHAAQRRPLRRRGQDLARRAGAGVRARRVLVPRRNPGRRRARPRDLHLEPQADQARRAHAGGPEV</sequence>
<name>A0A6J4PLJ1_9BACT</name>
<feature type="compositionally biased region" description="Basic residues" evidence="1">
    <location>
        <begin position="314"/>
        <end position="331"/>
    </location>
</feature>
<feature type="compositionally biased region" description="Low complexity" evidence="1">
    <location>
        <begin position="156"/>
        <end position="169"/>
    </location>
</feature>
<dbReference type="GO" id="GO:0030596">
    <property type="term" value="F:alpha-L-rhamnosidase activity"/>
    <property type="evidence" value="ECO:0007669"/>
    <property type="project" value="UniProtKB-EC"/>
</dbReference>
<feature type="region of interest" description="Disordered" evidence="1">
    <location>
        <begin position="52"/>
        <end position="354"/>
    </location>
</feature>
<proteinExistence type="predicted"/>